<protein>
    <submittedName>
        <fullName evidence="1">Uncharacterized protein</fullName>
    </submittedName>
</protein>
<sequence>CLNPSFCGRRTKWRMQRLPQVVGTSSWAAHRQGLSMQLKAGELEEDDGPPT</sequence>
<reference evidence="1 2" key="2">
    <citation type="submission" date="2018-04" db="EMBL/GenBank/DDBJ databases">
        <title>OglaRS2 (Oryza glaberrima Reference Sequence Version 2).</title>
        <authorList>
            <person name="Zhang J."/>
            <person name="Kudrna D."/>
            <person name="Lee S."/>
            <person name="Talag J."/>
            <person name="Rajasekar S."/>
            <person name="Wing R.A."/>
        </authorList>
    </citation>
    <scope>NUCLEOTIDE SEQUENCE [LARGE SCALE GENOMIC DNA]</scope>
    <source>
        <strain evidence="1 2">cv. IRGC 96717</strain>
    </source>
</reference>
<dbReference type="EnsemblPlants" id="ORGLA12G0067300.1">
    <property type="protein sequence ID" value="ORGLA12G0067300.1"/>
    <property type="gene ID" value="ORGLA12G0067300"/>
</dbReference>
<dbReference type="AlphaFoldDB" id="I1R567"/>
<evidence type="ECO:0000313" key="2">
    <source>
        <dbReference type="Proteomes" id="UP000007306"/>
    </source>
</evidence>
<dbReference type="Proteomes" id="UP000007306">
    <property type="component" value="Chromosome 12"/>
</dbReference>
<evidence type="ECO:0000313" key="1">
    <source>
        <dbReference type="EnsemblPlants" id="ORGLA12G0067300.1"/>
    </source>
</evidence>
<dbReference type="Gramene" id="ORGLA12G0067300.1">
    <property type="protein sequence ID" value="ORGLA12G0067300.1"/>
    <property type="gene ID" value="ORGLA12G0067300"/>
</dbReference>
<reference evidence="1" key="1">
    <citation type="submission" date="2015-06" db="UniProtKB">
        <authorList>
            <consortium name="EnsemblPlants"/>
        </authorList>
    </citation>
    <scope>IDENTIFICATION</scope>
</reference>
<name>I1R567_ORYGL</name>
<organism evidence="1 2">
    <name type="scientific">Oryza glaberrima</name>
    <name type="common">African rice</name>
    <dbReference type="NCBI Taxonomy" id="4538"/>
    <lineage>
        <taxon>Eukaryota</taxon>
        <taxon>Viridiplantae</taxon>
        <taxon>Streptophyta</taxon>
        <taxon>Embryophyta</taxon>
        <taxon>Tracheophyta</taxon>
        <taxon>Spermatophyta</taxon>
        <taxon>Magnoliopsida</taxon>
        <taxon>Liliopsida</taxon>
        <taxon>Poales</taxon>
        <taxon>Poaceae</taxon>
        <taxon>BOP clade</taxon>
        <taxon>Oryzoideae</taxon>
        <taxon>Oryzeae</taxon>
        <taxon>Oryzinae</taxon>
        <taxon>Oryza</taxon>
    </lineage>
</organism>
<proteinExistence type="predicted"/>
<accession>I1R567</accession>
<keyword evidence="2" id="KW-1185">Reference proteome</keyword>
<dbReference type="HOGENOM" id="CLU_3112609_0_0_1"/>